<dbReference type="EMBL" id="BSOB01000046">
    <property type="protein sequence ID" value="GLQ94630.1"/>
    <property type="molecule type" value="Genomic_DNA"/>
</dbReference>
<keyword evidence="1" id="KW-0812">Transmembrane</keyword>
<accession>A0ABQ5XSF7</accession>
<dbReference type="Proteomes" id="UP001156670">
    <property type="component" value="Unassembled WGS sequence"/>
</dbReference>
<organism evidence="3 4">
    <name type="scientific">Dyella acidisoli</name>
    <dbReference type="NCBI Taxonomy" id="1867834"/>
    <lineage>
        <taxon>Bacteria</taxon>
        <taxon>Pseudomonadati</taxon>
        <taxon>Pseudomonadota</taxon>
        <taxon>Gammaproteobacteria</taxon>
        <taxon>Lysobacterales</taxon>
        <taxon>Rhodanobacteraceae</taxon>
        <taxon>Dyella</taxon>
    </lineage>
</organism>
<reference evidence="4" key="1">
    <citation type="journal article" date="2019" name="Int. J. Syst. Evol. Microbiol.">
        <title>The Global Catalogue of Microorganisms (GCM) 10K type strain sequencing project: providing services to taxonomists for standard genome sequencing and annotation.</title>
        <authorList>
            <consortium name="The Broad Institute Genomics Platform"/>
            <consortium name="The Broad Institute Genome Sequencing Center for Infectious Disease"/>
            <person name="Wu L."/>
            <person name="Ma J."/>
        </authorList>
    </citation>
    <scope>NUCLEOTIDE SEQUENCE [LARGE SCALE GENOMIC DNA]</scope>
    <source>
        <strain evidence="4">NBRC 111980</strain>
    </source>
</reference>
<sequence length="179" mass="19499">MNTRHRPSQRRQKGIVLPVVLIMLLVMTISSVVIVEQISSQTRMATNTQVQQITLQAAETALRTVSNRLFTGAISSATSTYVADANGYYFYSPSSYSSSTPLPWNSTTAWSTAQSDTTACGSLSSQVISSCKYMIEMLPQITSPVLGRCNVFRITVQVAGPSNHGQVMLQTIYLLPILA</sequence>
<feature type="transmembrane region" description="Helical" evidence="1">
    <location>
        <begin position="15"/>
        <end position="35"/>
    </location>
</feature>
<comment type="caution">
    <text evidence="3">The sequence shown here is derived from an EMBL/GenBank/DDBJ whole genome shotgun (WGS) entry which is preliminary data.</text>
</comment>
<feature type="domain" description="Type 4 fimbrial biogenesis protein PilX N-terminal" evidence="2">
    <location>
        <begin position="13"/>
        <end position="63"/>
    </location>
</feature>
<gene>
    <name evidence="3" type="ORF">GCM10007901_35820</name>
</gene>
<evidence type="ECO:0000313" key="3">
    <source>
        <dbReference type="EMBL" id="GLQ94630.1"/>
    </source>
</evidence>
<dbReference type="InterPro" id="IPR025746">
    <property type="entry name" value="PilX_N_dom"/>
</dbReference>
<evidence type="ECO:0000256" key="1">
    <source>
        <dbReference type="SAM" id="Phobius"/>
    </source>
</evidence>
<dbReference type="RefSeq" id="WP_284322321.1">
    <property type="nucleotide sequence ID" value="NZ_BSOB01000046.1"/>
</dbReference>
<protein>
    <recommendedName>
        <fullName evidence="2">Type 4 fimbrial biogenesis protein PilX N-terminal domain-containing protein</fullName>
    </recommendedName>
</protein>
<keyword evidence="4" id="KW-1185">Reference proteome</keyword>
<name>A0ABQ5XSF7_9GAMM</name>
<evidence type="ECO:0000313" key="4">
    <source>
        <dbReference type="Proteomes" id="UP001156670"/>
    </source>
</evidence>
<evidence type="ECO:0000259" key="2">
    <source>
        <dbReference type="Pfam" id="PF14341"/>
    </source>
</evidence>
<proteinExistence type="predicted"/>
<dbReference type="Pfam" id="PF14341">
    <property type="entry name" value="PilX_N"/>
    <property type="match status" value="1"/>
</dbReference>
<keyword evidence="1" id="KW-0472">Membrane</keyword>
<keyword evidence="1" id="KW-1133">Transmembrane helix</keyword>